<evidence type="ECO:0000313" key="4">
    <source>
        <dbReference type="EMBL" id="MFD2731421.1"/>
    </source>
</evidence>
<dbReference type="EMBL" id="JBHULV010000022">
    <property type="protein sequence ID" value="MFD2731421.1"/>
    <property type="molecule type" value="Genomic_DNA"/>
</dbReference>
<dbReference type="SUPFAM" id="SSF53474">
    <property type="entry name" value="alpha/beta-Hydrolases"/>
    <property type="match status" value="1"/>
</dbReference>
<keyword evidence="1" id="KW-0732">Signal</keyword>
<dbReference type="InterPro" id="IPR007280">
    <property type="entry name" value="Peptidase_C_arc/bac"/>
</dbReference>
<sequence length="1117" mass="120960">MRIYLILLLLLCLKLNSYAQPAGSSKLNPINVGTLNAGNSYTNTKNNATANGFGNNIGQASDDIFYKFTISIAAKVNLSHCASGFDTYMHLLDIDGNTVASNDDNGPVCAGLKSSISISLAAGTYFVVSEGYGTNSGNITTTINILLAGTDINNPFNIGLLTNSNSTFTDTRNNSTPNGYGNNYGQTSDDIFYKFSLNATAQINISHCSSGFDTYMHLLDASGNLITSNDDNGPLCAGLKSSISVSLAAGTYYIVSESYGTNSGAISTSISASFANSLTFDTYTEFIDYEMRFLDKSDITTGILYDRVNNLAGLNDFNVNNTDTSSNKHFKQSYFEMLGAAYNSSNWLTLADIKDLGLGKTITGQVPIGLSSYSFNMIDTNAVANNLFYMVDSVLYDTPNRTTSPYQLVNKFVAAPLLDSVPLSFSYYIGTEFLIEHSNKVISTIQIDFGDGVGLRTISLNSSIPVNYPTYGFKYLKFVIGFNDNNVITTYAMVKCADFNLTIPEPSETLQRVVQSVGSTQNTINCSIDTPSWITSKIAFQGYDETSASFGRGNVRTYYAINGACDGIIRKPIIIIDGFDPGDSRDIEKLYKEDLNETGFATNLRSQGYDIVILNFPTYKIGTRYIGGLFPRPIMRDGGADYIERNAMTLIALIDSINTVKQGTEKLTIIGPSMGGLISRYALNYMEQHSMQHKTKLWVSFDSPHKGANIPIGDQKYLEFFSTLSDAAKENLKDKIGSVAARQMLLHHYTDGTPNPQIPMPNGFRAQFLSSPYMASFPNGDSGQPFRKIALVDGSLGGNGVNTAGEKAFTFDTRHIKTRLFFIKVKIKTFTIASAKMYFTPSYGNTNNVLTAWRPFKSGVNSVIAPSNSSGYDTAPGGTYDTQEILQQEGTGIIGSESAHTIAGKILNVFTGGVFNVISTFYSVIPNHSFINTKSALAFIGLNQDLSENVSVRNLVCTGETPFNSYFGSFNENRKHVGLWQDAVNWVTEEINGNPQPPSVNDNSFQIQGSSQICNSSETYGIASLPTGATVNWTVNPSSGVVSSSISGNSITLTKTGNGQVNLSATIVTMCGNFNLPSRTINVGAPSLGMPSFTNSDNQSPYWCSNNSSGNSFTIET</sequence>
<dbReference type="InterPro" id="IPR012908">
    <property type="entry name" value="PGAP1-ab_dom-like"/>
</dbReference>
<evidence type="ECO:0000313" key="5">
    <source>
        <dbReference type="Proteomes" id="UP001597546"/>
    </source>
</evidence>
<dbReference type="Gene3D" id="2.60.120.380">
    <property type="match status" value="2"/>
</dbReference>
<reference evidence="5" key="1">
    <citation type="journal article" date="2019" name="Int. J. Syst. Evol. Microbiol.">
        <title>The Global Catalogue of Microorganisms (GCM) 10K type strain sequencing project: providing services to taxonomists for standard genome sequencing and annotation.</title>
        <authorList>
            <consortium name="The Broad Institute Genomics Platform"/>
            <consortium name="The Broad Institute Genome Sequencing Center for Infectious Disease"/>
            <person name="Wu L."/>
            <person name="Ma J."/>
        </authorList>
    </citation>
    <scope>NUCLEOTIDE SEQUENCE [LARGE SCALE GENOMIC DNA]</scope>
    <source>
        <strain evidence="5">KCTC 42456</strain>
    </source>
</reference>
<feature type="signal peptide" evidence="1">
    <location>
        <begin position="1"/>
        <end position="19"/>
    </location>
</feature>
<proteinExistence type="predicted"/>
<comment type="caution">
    <text evidence="4">The sequence shown here is derived from an EMBL/GenBank/DDBJ whole genome shotgun (WGS) entry which is preliminary data.</text>
</comment>
<evidence type="ECO:0000259" key="2">
    <source>
        <dbReference type="Pfam" id="PF04151"/>
    </source>
</evidence>
<protein>
    <submittedName>
        <fullName evidence="4">Pre-peptidase C-terminal domain-containing protein</fullName>
    </submittedName>
</protein>
<dbReference type="RefSeq" id="WP_379100832.1">
    <property type="nucleotide sequence ID" value="NZ_JBHULV010000022.1"/>
</dbReference>
<accession>A0ABW5TTG5</accession>
<keyword evidence="5" id="KW-1185">Reference proteome</keyword>
<evidence type="ECO:0000259" key="3">
    <source>
        <dbReference type="Pfam" id="PF07819"/>
    </source>
</evidence>
<dbReference type="Pfam" id="PF04151">
    <property type="entry name" value="PPC"/>
    <property type="match status" value="1"/>
</dbReference>
<dbReference type="Pfam" id="PF07819">
    <property type="entry name" value="PGAP1"/>
    <property type="match status" value="1"/>
</dbReference>
<gene>
    <name evidence="4" type="ORF">ACFSSE_06860</name>
</gene>
<dbReference type="InterPro" id="IPR029058">
    <property type="entry name" value="AB_hydrolase_fold"/>
</dbReference>
<dbReference type="Gene3D" id="3.40.50.1820">
    <property type="entry name" value="alpha/beta hydrolase"/>
    <property type="match status" value="1"/>
</dbReference>
<organism evidence="4 5">
    <name type="scientific">Pedobacter alpinus</name>
    <dbReference type="NCBI Taxonomy" id="1590643"/>
    <lineage>
        <taxon>Bacteria</taxon>
        <taxon>Pseudomonadati</taxon>
        <taxon>Bacteroidota</taxon>
        <taxon>Sphingobacteriia</taxon>
        <taxon>Sphingobacteriales</taxon>
        <taxon>Sphingobacteriaceae</taxon>
        <taxon>Pedobacter</taxon>
    </lineage>
</organism>
<feature type="domain" description="Peptidase C-terminal archaeal/bacterial" evidence="2">
    <location>
        <begin position="192"/>
        <end position="254"/>
    </location>
</feature>
<feature type="chain" id="PRO_5045773080" evidence="1">
    <location>
        <begin position="20"/>
        <end position="1117"/>
    </location>
</feature>
<dbReference type="Proteomes" id="UP001597546">
    <property type="component" value="Unassembled WGS sequence"/>
</dbReference>
<name>A0ABW5TTG5_9SPHI</name>
<feature type="non-terminal residue" evidence="4">
    <location>
        <position position="1117"/>
    </location>
</feature>
<evidence type="ECO:0000256" key="1">
    <source>
        <dbReference type="SAM" id="SignalP"/>
    </source>
</evidence>
<feature type="domain" description="GPI inositol-deacylase PGAP1-like alpha/beta" evidence="3">
    <location>
        <begin position="650"/>
        <end position="756"/>
    </location>
</feature>